<evidence type="ECO:0000256" key="1">
    <source>
        <dbReference type="SAM" id="MobiDB-lite"/>
    </source>
</evidence>
<proteinExistence type="predicted"/>
<gene>
    <name evidence="2" type="ORF">NT6N_08040</name>
</gene>
<accession>A0AAT9FIG8</accession>
<reference evidence="2" key="1">
    <citation type="submission" date="2024-07" db="EMBL/GenBank/DDBJ databases">
        <title>Complete genome sequence of Verrucomicrobiaceae bacterium NT6N.</title>
        <authorList>
            <person name="Huang C."/>
            <person name="Takami H."/>
            <person name="Hamasaki K."/>
        </authorList>
    </citation>
    <scope>NUCLEOTIDE SEQUENCE</scope>
    <source>
        <strain evidence="2">NT6N</strain>
    </source>
</reference>
<dbReference type="EMBL" id="AP026866">
    <property type="protein sequence ID" value="BDS05764.1"/>
    <property type="molecule type" value="Genomic_DNA"/>
</dbReference>
<evidence type="ECO:0000313" key="2">
    <source>
        <dbReference type="EMBL" id="BDS05764.1"/>
    </source>
</evidence>
<name>A0AAT9FIG8_9BACT</name>
<sequence>MTLTFSQEMLPHAHKADTERFITRYGAGQGFRLAGVDFRWIAFKHDPEINNDSHNRPNSCGAAISVSSEDLGFEVEFPIWTQECATTNPKYLYDDHKVALWDVWHITHGVVYGRHFPGLESPERPLFICLYRGYWGDANLLHTSNVVSLTQKILTPRKRRRRTTFEEAVDWPSQNPKRGEQGAAPNP</sequence>
<dbReference type="KEGG" id="osu:NT6N_08040"/>
<organism evidence="2">
    <name type="scientific">Oceaniferula spumae</name>
    <dbReference type="NCBI Taxonomy" id="2979115"/>
    <lineage>
        <taxon>Bacteria</taxon>
        <taxon>Pseudomonadati</taxon>
        <taxon>Verrucomicrobiota</taxon>
        <taxon>Verrucomicrobiia</taxon>
        <taxon>Verrucomicrobiales</taxon>
        <taxon>Verrucomicrobiaceae</taxon>
        <taxon>Oceaniferula</taxon>
    </lineage>
</organism>
<dbReference type="AlphaFoldDB" id="A0AAT9FIG8"/>
<protein>
    <submittedName>
        <fullName evidence="2">Uncharacterized protein</fullName>
    </submittedName>
</protein>
<feature type="region of interest" description="Disordered" evidence="1">
    <location>
        <begin position="164"/>
        <end position="187"/>
    </location>
</feature>